<dbReference type="GO" id="GO:0016491">
    <property type="term" value="F:oxidoreductase activity"/>
    <property type="evidence" value="ECO:0007669"/>
    <property type="project" value="UniProtKB-KW"/>
</dbReference>
<accession>A0ABS4AY04</accession>
<dbReference type="InterPro" id="IPR036188">
    <property type="entry name" value="FAD/NAD-bd_sf"/>
</dbReference>
<dbReference type="PANTHER" id="PTHR13847">
    <property type="entry name" value="SARCOSINE DEHYDROGENASE-RELATED"/>
    <property type="match status" value="1"/>
</dbReference>
<dbReference type="NCBIfam" id="NF009074">
    <property type="entry name" value="PRK12409.1"/>
    <property type="match status" value="1"/>
</dbReference>
<comment type="caution">
    <text evidence="4">The sequence shown here is derived from an EMBL/GenBank/DDBJ whole genome shotgun (WGS) entry which is preliminary data.</text>
</comment>
<dbReference type="EMBL" id="JAGIYZ010000015">
    <property type="protein sequence ID" value="MBP0465432.1"/>
    <property type="molecule type" value="Genomic_DNA"/>
</dbReference>
<dbReference type="Gene3D" id="3.50.50.60">
    <property type="entry name" value="FAD/NAD(P)-binding domain"/>
    <property type="match status" value="2"/>
</dbReference>
<dbReference type="Pfam" id="PF01266">
    <property type="entry name" value="DAO"/>
    <property type="match status" value="1"/>
</dbReference>
<dbReference type="Proteomes" id="UP000680815">
    <property type="component" value="Unassembled WGS sequence"/>
</dbReference>
<dbReference type="Gene3D" id="3.30.9.10">
    <property type="entry name" value="D-Amino Acid Oxidase, subunit A, domain 2"/>
    <property type="match status" value="1"/>
</dbReference>
<evidence type="ECO:0000313" key="5">
    <source>
        <dbReference type="Proteomes" id="UP000680815"/>
    </source>
</evidence>
<keyword evidence="5" id="KW-1185">Reference proteome</keyword>
<evidence type="ECO:0000259" key="3">
    <source>
        <dbReference type="Pfam" id="PF01266"/>
    </source>
</evidence>
<evidence type="ECO:0000256" key="1">
    <source>
        <dbReference type="ARBA" id="ARBA00009410"/>
    </source>
</evidence>
<gene>
    <name evidence="4" type="ORF">J5Y09_16015</name>
</gene>
<dbReference type="EC" id="1.4.99.-" evidence="4"/>
<reference evidence="4 5" key="1">
    <citation type="submission" date="2021-03" db="EMBL/GenBank/DDBJ databases">
        <authorList>
            <person name="So Y."/>
        </authorList>
    </citation>
    <scope>NUCLEOTIDE SEQUENCE [LARGE SCALE GENOMIC DNA]</scope>
    <source>
        <strain evidence="4 5">PWR1</strain>
    </source>
</reference>
<protein>
    <submittedName>
        <fullName evidence="4">D-amino acid dehydrogenase</fullName>
        <ecNumber evidence="4">1.4.99.-</ecNumber>
    </submittedName>
</protein>
<proteinExistence type="inferred from homology"/>
<keyword evidence="2 4" id="KW-0560">Oxidoreductase</keyword>
<evidence type="ECO:0000313" key="4">
    <source>
        <dbReference type="EMBL" id="MBP0465432.1"/>
    </source>
</evidence>
<feature type="domain" description="FAD dependent oxidoreductase" evidence="3">
    <location>
        <begin position="11"/>
        <end position="415"/>
    </location>
</feature>
<dbReference type="SUPFAM" id="SSF54373">
    <property type="entry name" value="FAD-linked reductases, C-terminal domain"/>
    <property type="match status" value="1"/>
</dbReference>
<dbReference type="PANTHER" id="PTHR13847:SF280">
    <property type="entry name" value="D-AMINO ACID DEHYDROGENASE"/>
    <property type="match status" value="1"/>
</dbReference>
<dbReference type="InterPro" id="IPR006076">
    <property type="entry name" value="FAD-dep_OxRdtase"/>
</dbReference>
<dbReference type="SUPFAM" id="SSF51905">
    <property type="entry name" value="FAD/NAD(P)-binding domain"/>
    <property type="match status" value="1"/>
</dbReference>
<organism evidence="4 5">
    <name type="scientific">Roseomonas nitratireducens</name>
    <dbReference type="NCBI Taxonomy" id="2820810"/>
    <lineage>
        <taxon>Bacteria</taxon>
        <taxon>Pseudomonadati</taxon>
        <taxon>Pseudomonadota</taxon>
        <taxon>Alphaproteobacteria</taxon>
        <taxon>Acetobacterales</taxon>
        <taxon>Roseomonadaceae</taxon>
        <taxon>Roseomonas</taxon>
    </lineage>
</organism>
<evidence type="ECO:0000256" key="2">
    <source>
        <dbReference type="ARBA" id="ARBA00023002"/>
    </source>
</evidence>
<name>A0ABS4AY04_9PROT</name>
<sequence length="422" mass="46157">MRMSRSDRESVAVIGAGITGITTAYNLARRGHDVTVFDRHPYAAMETSFANGGQLSASNAEVWNSWSTVLKGLKWMVSPGAPLLVNPKPSWHKLSWMAEFVAAIPRHEENTITTARLAIEAREHLRRMAVEEGIDFDAENRGILHFYATKREFETASRVTALLAKGGLERRAVTPAEIRSIEPALQGEFYGGFYTPSDFTGDIHKFTNGLALACARRGVTMRFSTEVLSADADELGVALVVRSTEPRLDDAQHAPEPCRFDKVVVCGGVMSRQLGAAFGDRINVYPVKGYSITVQLDDPADQTAAPWVSLLDDKAKIVTSRLGARRFRVAGTAEFNGTNRDIRAERIAPLVAWCRAHFPGMSTRQAVPWAGLRPMMPDMMPRVARGRSPRVFYNTGHGHLGWTLSAATADAVAAMASAQGNT</sequence>
<comment type="similarity">
    <text evidence="1">Belongs to the DadA oxidoreductase family.</text>
</comment>